<name>A0ABP5IJF8_9MICO</name>
<dbReference type="SUPFAM" id="SSF47598">
    <property type="entry name" value="Ribbon-helix-helix"/>
    <property type="match status" value="1"/>
</dbReference>
<keyword evidence="2" id="KW-1185">Reference proteome</keyword>
<reference evidence="2" key="1">
    <citation type="journal article" date="2019" name="Int. J. Syst. Evol. Microbiol.">
        <title>The Global Catalogue of Microorganisms (GCM) 10K type strain sequencing project: providing services to taxonomists for standard genome sequencing and annotation.</title>
        <authorList>
            <consortium name="The Broad Institute Genomics Platform"/>
            <consortium name="The Broad Institute Genome Sequencing Center for Infectious Disease"/>
            <person name="Wu L."/>
            <person name="Ma J."/>
        </authorList>
    </citation>
    <scope>NUCLEOTIDE SEQUENCE [LARGE SCALE GENOMIC DNA]</scope>
    <source>
        <strain evidence="2">JCM 15900</strain>
    </source>
</reference>
<proteinExistence type="predicted"/>
<dbReference type="InterPro" id="IPR010985">
    <property type="entry name" value="Ribbon_hlx_hlx"/>
</dbReference>
<dbReference type="EMBL" id="BAAAPZ010000008">
    <property type="protein sequence ID" value="GAA2099155.1"/>
    <property type="molecule type" value="Genomic_DNA"/>
</dbReference>
<evidence type="ECO:0000313" key="2">
    <source>
        <dbReference type="Proteomes" id="UP001500984"/>
    </source>
</evidence>
<organism evidence="1 2">
    <name type="scientific">Brevibacterium salitolerans</name>
    <dbReference type="NCBI Taxonomy" id="1403566"/>
    <lineage>
        <taxon>Bacteria</taxon>
        <taxon>Bacillati</taxon>
        <taxon>Actinomycetota</taxon>
        <taxon>Actinomycetes</taxon>
        <taxon>Micrococcales</taxon>
        <taxon>Brevibacteriaceae</taxon>
        <taxon>Brevibacterium</taxon>
    </lineage>
</organism>
<dbReference type="Proteomes" id="UP001500984">
    <property type="component" value="Unassembled WGS sequence"/>
</dbReference>
<gene>
    <name evidence="1" type="ORF">GCM10009823_20880</name>
</gene>
<sequence>MVSSGIICAMAMTLRLSAQQTESLRMAAEREGISMQAAALRAVDEYTQKRARGRSELLARIVEENREVLERLRDS</sequence>
<protein>
    <recommendedName>
        <fullName evidence="3">Ribbon-helix-helix protein, copG family</fullName>
    </recommendedName>
</protein>
<evidence type="ECO:0000313" key="1">
    <source>
        <dbReference type="EMBL" id="GAA2099155.1"/>
    </source>
</evidence>
<comment type="caution">
    <text evidence="1">The sequence shown here is derived from an EMBL/GenBank/DDBJ whole genome shotgun (WGS) entry which is preliminary data.</text>
</comment>
<evidence type="ECO:0008006" key="3">
    <source>
        <dbReference type="Google" id="ProtNLM"/>
    </source>
</evidence>
<accession>A0ABP5IJF8</accession>